<evidence type="ECO:0000313" key="2">
    <source>
        <dbReference type="EMBL" id="GFY62545.1"/>
    </source>
</evidence>
<dbReference type="Proteomes" id="UP000886998">
    <property type="component" value="Unassembled WGS sequence"/>
</dbReference>
<dbReference type="EMBL" id="BMAV01014272">
    <property type="protein sequence ID" value="GFY62545.1"/>
    <property type="molecule type" value="Genomic_DNA"/>
</dbReference>
<keyword evidence="3" id="KW-1185">Reference proteome</keyword>
<evidence type="ECO:0000313" key="3">
    <source>
        <dbReference type="Proteomes" id="UP000886998"/>
    </source>
</evidence>
<feature type="region of interest" description="Disordered" evidence="1">
    <location>
        <begin position="61"/>
        <end position="92"/>
    </location>
</feature>
<feature type="compositionally biased region" description="Basic and acidic residues" evidence="1">
    <location>
        <begin position="25"/>
        <end position="41"/>
    </location>
</feature>
<feature type="compositionally biased region" description="Basic and acidic residues" evidence="1">
    <location>
        <begin position="1"/>
        <end position="11"/>
    </location>
</feature>
<dbReference type="AlphaFoldDB" id="A0A8X6XY96"/>
<organism evidence="2 3">
    <name type="scientific">Trichonephila inaurata madagascariensis</name>
    <dbReference type="NCBI Taxonomy" id="2747483"/>
    <lineage>
        <taxon>Eukaryota</taxon>
        <taxon>Metazoa</taxon>
        <taxon>Ecdysozoa</taxon>
        <taxon>Arthropoda</taxon>
        <taxon>Chelicerata</taxon>
        <taxon>Arachnida</taxon>
        <taxon>Araneae</taxon>
        <taxon>Araneomorphae</taxon>
        <taxon>Entelegynae</taxon>
        <taxon>Araneoidea</taxon>
        <taxon>Nephilidae</taxon>
        <taxon>Trichonephila</taxon>
        <taxon>Trichonephila inaurata</taxon>
    </lineage>
</organism>
<evidence type="ECO:0000256" key="1">
    <source>
        <dbReference type="SAM" id="MobiDB-lite"/>
    </source>
</evidence>
<comment type="caution">
    <text evidence="2">The sequence shown here is derived from an EMBL/GenBank/DDBJ whole genome shotgun (WGS) entry which is preliminary data.</text>
</comment>
<gene>
    <name evidence="2" type="ORF">TNIN_81211</name>
</gene>
<feature type="compositionally biased region" description="Basic residues" evidence="1">
    <location>
        <begin position="12"/>
        <end position="24"/>
    </location>
</feature>
<feature type="region of interest" description="Disordered" evidence="1">
    <location>
        <begin position="1"/>
        <end position="46"/>
    </location>
</feature>
<protein>
    <submittedName>
        <fullName evidence="2">Uncharacterized protein</fullName>
    </submittedName>
</protein>
<sequence>MAERSSINEKNRRGRGKIVFKRPKIVKDREEKRAHQDKNKALDNAGSENYLARIRGLVKKPAETTARKKGVDSATVKQPKGSQRFTQKRSKI</sequence>
<reference evidence="2" key="1">
    <citation type="submission" date="2020-08" db="EMBL/GenBank/DDBJ databases">
        <title>Multicomponent nature underlies the extraordinary mechanical properties of spider dragline silk.</title>
        <authorList>
            <person name="Kono N."/>
            <person name="Nakamura H."/>
            <person name="Mori M."/>
            <person name="Yoshida Y."/>
            <person name="Ohtoshi R."/>
            <person name="Malay A.D."/>
            <person name="Moran D.A.P."/>
            <person name="Tomita M."/>
            <person name="Numata K."/>
            <person name="Arakawa K."/>
        </authorList>
    </citation>
    <scope>NUCLEOTIDE SEQUENCE</scope>
</reference>
<feature type="compositionally biased region" description="Basic and acidic residues" evidence="1">
    <location>
        <begin position="61"/>
        <end position="71"/>
    </location>
</feature>
<name>A0A8X6XY96_9ARAC</name>
<accession>A0A8X6XY96</accession>
<proteinExistence type="predicted"/>